<dbReference type="Gene3D" id="2.40.160.10">
    <property type="entry name" value="Porin"/>
    <property type="match status" value="1"/>
</dbReference>
<dbReference type="AlphaFoldDB" id="A0A094JIP1"/>
<protein>
    <recommendedName>
        <fullName evidence="3">Porin domain-containing protein</fullName>
    </recommendedName>
</protein>
<evidence type="ECO:0000313" key="2">
    <source>
        <dbReference type="Proteomes" id="UP000029264"/>
    </source>
</evidence>
<reference evidence="1 2" key="1">
    <citation type="submission" date="2014-06" db="EMBL/GenBank/DDBJ databases">
        <title>Shewanella sp. YQH10.</title>
        <authorList>
            <person name="Liu Y."/>
            <person name="Zeng R."/>
        </authorList>
    </citation>
    <scope>NUCLEOTIDE SEQUENCE [LARGE SCALE GENOMIC DNA]</scope>
    <source>
        <strain evidence="1 2">YQH10</strain>
    </source>
</reference>
<dbReference type="InterPro" id="IPR023614">
    <property type="entry name" value="Porin_dom_sf"/>
</dbReference>
<dbReference type="Proteomes" id="UP000029264">
    <property type="component" value="Unassembled WGS sequence"/>
</dbReference>
<name>A0A094JIP1_9GAMM</name>
<comment type="caution">
    <text evidence="1">The sequence shown here is derived from an EMBL/GenBank/DDBJ whole genome shotgun (WGS) entry which is preliminary data.</text>
</comment>
<organism evidence="1 2">
    <name type="scientific">Shewanella mangrovi</name>
    <dbReference type="NCBI Taxonomy" id="1515746"/>
    <lineage>
        <taxon>Bacteria</taxon>
        <taxon>Pseudomonadati</taxon>
        <taxon>Pseudomonadota</taxon>
        <taxon>Gammaproteobacteria</taxon>
        <taxon>Alteromonadales</taxon>
        <taxon>Shewanellaceae</taxon>
        <taxon>Shewanella</taxon>
    </lineage>
</organism>
<dbReference type="SUPFAM" id="SSF56935">
    <property type="entry name" value="Porins"/>
    <property type="match status" value="1"/>
</dbReference>
<dbReference type="STRING" id="1515746.HR45_08640"/>
<evidence type="ECO:0000313" key="1">
    <source>
        <dbReference type="EMBL" id="KFZ37899.1"/>
    </source>
</evidence>
<dbReference type="eggNOG" id="COG3203">
    <property type="taxonomic scope" value="Bacteria"/>
</dbReference>
<evidence type="ECO:0008006" key="3">
    <source>
        <dbReference type="Google" id="ProtNLM"/>
    </source>
</evidence>
<accession>A0A094JIP1</accession>
<dbReference type="RefSeq" id="WP_037441850.1">
    <property type="nucleotide sequence ID" value="NZ_JPEO01000004.1"/>
</dbReference>
<dbReference type="EMBL" id="JPEO01000004">
    <property type="protein sequence ID" value="KFZ37899.1"/>
    <property type="molecule type" value="Genomic_DNA"/>
</dbReference>
<dbReference type="OrthoDB" id="197869at2"/>
<keyword evidence="2" id="KW-1185">Reference proteome</keyword>
<proteinExistence type="predicted"/>
<gene>
    <name evidence="1" type="ORF">HR45_08640</name>
</gene>
<sequence>MAATIDNVQFRGFGTLSSAYSDSDILGFRRDLTQRGKMQQWQLGTDSVLGLQADMQLSERLKATVQLVGKDRVDNGLGESVEWAYLSYEPDNHWRIRLGRVGSDLTMIGDVGNVGYAYDWVRPPVEFYGAIPFYHFDGVEVNYRSQVADGYLSTKVFFGKSDSHFVYSTSDSDFDLSPFWGAAVHFEKGGLTFKAAYLYTKLSHVGNARMGQLRDALSLYAAYPAVAETIEALKIDNATQYYTSGISYRLAQWTWLAEASLLDSQEHLLPKTMAAYTGVVRRFDHLSAFGLLGHIRTLSANYQVNPLVPEPLFSYSQAAFNSVDIRQSTASLGVRWDVASNTALKLQWDHSWVTEGKAMLWTVNDGTSTPDEQVNTVTLSVSFVF</sequence>